<name>A0A1H3AAG7_9PSEU</name>
<evidence type="ECO:0000313" key="2">
    <source>
        <dbReference type="Proteomes" id="UP000199515"/>
    </source>
</evidence>
<keyword evidence="2" id="KW-1185">Reference proteome</keyword>
<sequence>MVLPKRLARFNRVATNKIARHIAGWLPWMGLVEHQGRKSGRTYRTPVNVFRAEDGFVLALTYGPDTDWVKNVLVNGGGQLITRRKTYAVSEPRLVRDESRGAMPFGVRQILKAVDVADFMYLKARRH</sequence>
<dbReference type="InterPro" id="IPR004378">
    <property type="entry name" value="F420H2_quin_Rdtase"/>
</dbReference>
<reference evidence="1 2" key="1">
    <citation type="submission" date="2016-10" db="EMBL/GenBank/DDBJ databases">
        <authorList>
            <person name="de Groot N.N."/>
        </authorList>
    </citation>
    <scope>NUCLEOTIDE SEQUENCE [LARGE SCALE GENOMIC DNA]</scope>
    <source>
        <strain evidence="1 2">CPCC 202699</strain>
    </source>
</reference>
<organism evidence="1 2">
    <name type="scientific">Amycolatopsis xylanica</name>
    <dbReference type="NCBI Taxonomy" id="589385"/>
    <lineage>
        <taxon>Bacteria</taxon>
        <taxon>Bacillati</taxon>
        <taxon>Actinomycetota</taxon>
        <taxon>Actinomycetes</taxon>
        <taxon>Pseudonocardiales</taxon>
        <taxon>Pseudonocardiaceae</taxon>
        <taxon>Amycolatopsis</taxon>
    </lineage>
</organism>
<dbReference type="InterPro" id="IPR012349">
    <property type="entry name" value="Split_barrel_FMN-bd"/>
</dbReference>
<dbReference type="OrthoDB" id="3778270at2"/>
<dbReference type="Gene3D" id="2.30.110.10">
    <property type="entry name" value="Electron Transport, Fmn-binding Protein, Chain A"/>
    <property type="match status" value="1"/>
</dbReference>
<proteinExistence type="predicted"/>
<dbReference type="STRING" id="589385.SAMN05421504_102854"/>
<protein>
    <submittedName>
        <fullName evidence="1">Deazaflavin-dependent oxidoreductase, nitroreductase family</fullName>
    </submittedName>
</protein>
<dbReference type="Proteomes" id="UP000199515">
    <property type="component" value="Unassembled WGS sequence"/>
</dbReference>
<gene>
    <name evidence="1" type="ORF">SAMN05421504_102854</name>
</gene>
<dbReference type="RefSeq" id="WP_091289103.1">
    <property type="nucleotide sequence ID" value="NZ_FNON01000002.1"/>
</dbReference>
<dbReference type="NCBIfam" id="TIGR00026">
    <property type="entry name" value="hi_GC_TIGR00026"/>
    <property type="match status" value="1"/>
</dbReference>
<accession>A0A1H3AAG7</accession>
<dbReference type="GO" id="GO:0016491">
    <property type="term" value="F:oxidoreductase activity"/>
    <property type="evidence" value="ECO:0007669"/>
    <property type="project" value="InterPro"/>
</dbReference>
<dbReference type="AlphaFoldDB" id="A0A1H3AAG7"/>
<dbReference type="EMBL" id="FNON01000002">
    <property type="protein sequence ID" value="SDX26633.1"/>
    <property type="molecule type" value="Genomic_DNA"/>
</dbReference>
<evidence type="ECO:0000313" key="1">
    <source>
        <dbReference type="EMBL" id="SDX26633.1"/>
    </source>
</evidence>